<evidence type="ECO:0000256" key="4">
    <source>
        <dbReference type="ARBA" id="ARBA00023242"/>
    </source>
</evidence>
<feature type="domain" description="Sister chromatid cohesion C-terminal" evidence="8">
    <location>
        <begin position="755"/>
        <end position="931"/>
    </location>
</feature>
<dbReference type="Pfam" id="PF12830">
    <property type="entry name" value="Nipped-B_C"/>
    <property type="match status" value="1"/>
</dbReference>
<evidence type="ECO:0000256" key="3">
    <source>
        <dbReference type="ARBA" id="ARBA00022737"/>
    </source>
</evidence>
<evidence type="ECO:0000256" key="1">
    <source>
        <dbReference type="ARBA" id="ARBA00004123"/>
    </source>
</evidence>
<dbReference type="Pfam" id="PF12765">
    <property type="entry name" value="Cohesin_HEAT"/>
    <property type="match status" value="1"/>
</dbReference>
<organism evidence="9 10">
    <name type="scientific">Tetraparma gracilis</name>
    <dbReference type="NCBI Taxonomy" id="2962635"/>
    <lineage>
        <taxon>Eukaryota</taxon>
        <taxon>Sar</taxon>
        <taxon>Stramenopiles</taxon>
        <taxon>Ochrophyta</taxon>
        <taxon>Bolidophyceae</taxon>
        <taxon>Parmales</taxon>
        <taxon>Triparmaceae</taxon>
        <taxon>Tetraparma</taxon>
    </lineage>
</organism>
<dbReference type="Proteomes" id="UP001165060">
    <property type="component" value="Unassembled WGS sequence"/>
</dbReference>
<dbReference type="InterPro" id="IPR033031">
    <property type="entry name" value="Scc2/Nipped-B"/>
</dbReference>
<dbReference type="SUPFAM" id="SSF48371">
    <property type="entry name" value="ARM repeat"/>
    <property type="match status" value="1"/>
</dbReference>
<feature type="region of interest" description="Disordered" evidence="7">
    <location>
        <begin position="98"/>
        <end position="124"/>
    </location>
</feature>
<evidence type="ECO:0000256" key="2">
    <source>
        <dbReference type="ARBA" id="ARBA00009252"/>
    </source>
</evidence>
<evidence type="ECO:0000256" key="5">
    <source>
        <dbReference type="ARBA" id="ARBA00023306"/>
    </source>
</evidence>
<dbReference type="InterPro" id="IPR026003">
    <property type="entry name" value="Cohesin_HEAT"/>
</dbReference>
<feature type="region of interest" description="Disordered" evidence="7">
    <location>
        <begin position="1095"/>
        <end position="1204"/>
    </location>
</feature>
<keyword evidence="3 6" id="KW-0677">Repeat</keyword>
<dbReference type="PANTHER" id="PTHR21704">
    <property type="entry name" value="NIPPED-B-LIKE PROTEIN DELANGIN SCC2-RELATED"/>
    <property type="match status" value="1"/>
</dbReference>
<name>A0ABQ6ND55_9STRA</name>
<dbReference type="Gene3D" id="1.25.10.10">
    <property type="entry name" value="Leucine-rich Repeat Variant"/>
    <property type="match status" value="1"/>
</dbReference>
<feature type="compositionally biased region" description="Acidic residues" evidence="7">
    <location>
        <begin position="1117"/>
        <end position="1147"/>
    </location>
</feature>
<dbReference type="EMBL" id="BRYB01006697">
    <property type="protein sequence ID" value="GMI55285.1"/>
    <property type="molecule type" value="Genomic_DNA"/>
</dbReference>
<keyword evidence="5 6" id="KW-0131">Cell cycle</keyword>
<dbReference type="InterPro" id="IPR024986">
    <property type="entry name" value="Nipped-B_C"/>
</dbReference>
<gene>
    <name evidence="9" type="ORF">TeGR_g444</name>
</gene>
<evidence type="ECO:0000256" key="6">
    <source>
        <dbReference type="RuleBase" id="RU364107"/>
    </source>
</evidence>
<keyword evidence="10" id="KW-1185">Reference proteome</keyword>
<protein>
    <recommendedName>
        <fullName evidence="6">Sister chromatid cohesion protein</fullName>
    </recommendedName>
</protein>
<feature type="compositionally biased region" description="Low complexity" evidence="7">
    <location>
        <begin position="102"/>
        <end position="112"/>
    </location>
</feature>
<proteinExistence type="inferred from homology"/>
<dbReference type="PANTHER" id="PTHR21704:SF18">
    <property type="entry name" value="NIPPED-B-LIKE PROTEIN"/>
    <property type="match status" value="1"/>
</dbReference>
<evidence type="ECO:0000259" key="8">
    <source>
        <dbReference type="Pfam" id="PF12830"/>
    </source>
</evidence>
<evidence type="ECO:0000256" key="7">
    <source>
        <dbReference type="SAM" id="MobiDB-lite"/>
    </source>
</evidence>
<feature type="region of interest" description="Disordered" evidence="7">
    <location>
        <begin position="305"/>
        <end position="358"/>
    </location>
</feature>
<feature type="compositionally biased region" description="Acidic residues" evidence="7">
    <location>
        <begin position="1193"/>
        <end position="1204"/>
    </location>
</feature>
<sequence>DDVRRFAVCRWVEELEGELVFEDADDVPLAEAAAGNKENAVSPKKKSKKDKKRKGNKNPASPARDPTAAEENDLPANKVVRYQMTNLLQQWAGVKSTPEQHAAAAADASADLPKPPASSDPSDASLLTLSEFASAKLLQQTNAQSDLLSTFPQIVATILKLMNDESANLRKPAVKSLNQIISSDPRLMFHKAVKKSVAKCFVDDAVSVREAAVTLVGNYVLNSPRVASAYHESLLDRLTDKGVSVRKSVVKLFKEVLLSHPNYPHRVATCVKLVRCFADPKEEESIKTIVYDLFMELWFEDSASMNSEGGSAPAPSSAQEDGADYETPLKGLNKPNRITPGTGLGMDTGDSGNDAASAPGQRFSSAALQIIEVVGSMQNTDFLSTLVRDLLFSIGGGTGDKDSKLKERQRRKAMAEKNCALIVAQCAEELVLVDDDCDPAHLSAIVQTLTVFAQASPKLILPHLDTLLPYLKTNSESAPSSAEMVTCSKICVILSSVAPILSRVTILQIASSDLSSDLVSITKRFGPEATDAAVQALSFLSASKHLSQPKNRLKMPLFGVSKMFYSFLYTLYTKATSDDYSKLQGAHRANMYRALSILGSVCAYNADIFEEGDEKLAMSSPPAVVRPDQLMYSNLSVNIFNMLRVFLAKLDAPTKCAALAALAGCFSGRPKLMLKAQLLGIIEEVMCDVTDETVIKTALDCWYEILGVEEKKNEDKTIKDLRDIASPTKKKKDKVEVSQIVSGDQDSDGCLIGGVLTAHASRFFAFCMHKNPALRRSCVLLIGRLLRQGLINPNECIPYLMCLQGDVGPGGVREEALHLLSVEGEKRPEMIRQRVCEGIKLGMTLQKKLGETYSPVMTKNNQVVSVFGSMYADCVRSNKQLRQGLFKSLLSIFADNWDDKTLLNYVGSTCAHLPYLTVNEPLFCIRELSSIVAVDGGAVVDGLKGILGVETEDDGWLSEDELKELFAQDWTADKVADVTQLLDKGDAMVILLRLKYFLRRVYNLSDDKINEYNSFETGRAVPIAVPEAMPVFDVLNAMKKDNGPLLRKKSKLFTTGDEALDEVVWRYANFRKLMCEDAEDFDLQHAAGKVVVAASKKEAPKAQASKKKKTKRKAGDSDDESSDDESSDDESDDELDAIAFDDDEFDDNAPLFVQKQRVVEEKAKVLKRKGGGAGGGTGRKKRVPGMKTAVATVEEEEEEEEGDDVPLVQMKRRKVV</sequence>
<reference evidence="9 10" key="1">
    <citation type="journal article" date="2023" name="Commun. Biol.">
        <title>Genome analysis of Parmales, the sister group of diatoms, reveals the evolutionary specialization of diatoms from phago-mixotrophs to photoautotrophs.</title>
        <authorList>
            <person name="Ban H."/>
            <person name="Sato S."/>
            <person name="Yoshikawa S."/>
            <person name="Yamada K."/>
            <person name="Nakamura Y."/>
            <person name="Ichinomiya M."/>
            <person name="Sato N."/>
            <person name="Blanc-Mathieu R."/>
            <person name="Endo H."/>
            <person name="Kuwata A."/>
            <person name="Ogata H."/>
        </authorList>
    </citation>
    <scope>NUCLEOTIDE SEQUENCE [LARGE SCALE GENOMIC DNA]</scope>
</reference>
<dbReference type="InterPro" id="IPR016024">
    <property type="entry name" value="ARM-type_fold"/>
</dbReference>
<accession>A0ABQ6ND55</accession>
<feature type="compositionally biased region" description="Low complexity" evidence="7">
    <location>
        <begin position="309"/>
        <end position="318"/>
    </location>
</feature>
<comment type="caution">
    <text evidence="9">The sequence shown here is derived from an EMBL/GenBank/DDBJ whole genome shotgun (WGS) entry which is preliminary data.</text>
</comment>
<feature type="region of interest" description="Disordered" evidence="7">
    <location>
        <begin position="32"/>
        <end position="75"/>
    </location>
</feature>
<dbReference type="InterPro" id="IPR011989">
    <property type="entry name" value="ARM-like"/>
</dbReference>
<evidence type="ECO:0000313" key="10">
    <source>
        <dbReference type="Proteomes" id="UP001165060"/>
    </source>
</evidence>
<keyword evidence="4 6" id="KW-0539">Nucleus</keyword>
<evidence type="ECO:0000313" key="9">
    <source>
        <dbReference type="EMBL" id="GMI55285.1"/>
    </source>
</evidence>
<feature type="compositionally biased region" description="Basic residues" evidence="7">
    <location>
        <begin position="43"/>
        <end position="56"/>
    </location>
</feature>
<comment type="subcellular location">
    <subcellularLocation>
        <location evidence="1 6">Nucleus</location>
    </subcellularLocation>
</comment>
<feature type="non-terminal residue" evidence="9">
    <location>
        <position position="1"/>
    </location>
</feature>
<comment type="similarity">
    <text evidence="2 6">Belongs to the SCC2/Nipped-B family.</text>
</comment>